<name>A0A164X910_9AGAM</name>
<dbReference type="PANTHER" id="PTHR43591:SF24">
    <property type="entry name" value="2-METHOXY-6-POLYPRENYL-1,4-BENZOQUINOL METHYLASE, MITOCHONDRIAL"/>
    <property type="match status" value="1"/>
</dbReference>
<dbReference type="AlphaFoldDB" id="A0A164X910"/>
<proteinExistence type="predicted"/>
<feature type="domain" description="Methyltransferase" evidence="2">
    <location>
        <begin position="253"/>
        <end position="349"/>
    </location>
</feature>
<feature type="compositionally biased region" description="Basic and acidic residues" evidence="1">
    <location>
        <begin position="679"/>
        <end position="695"/>
    </location>
</feature>
<evidence type="ECO:0000256" key="1">
    <source>
        <dbReference type="SAM" id="MobiDB-lite"/>
    </source>
</evidence>
<feature type="compositionally biased region" description="Low complexity" evidence="1">
    <location>
        <begin position="139"/>
        <end position="151"/>
    </location>
</feature>
<dbReference type="Proteomes" id="UP000076722">
    <property type="component" value="Unassembled WGS sequence"/>
</dbReference>
<feature type="compositionally biased region" description="Polar residues" evidence="1">
    <location>
        <begin position="70"/>
        <end position="80"/>
    </location>
</feature>
<evidence type="ECO:0000313" key="4">
    <source>
        <dbReference type="Proteomes" id="UP000076722"/>
    </source>
</evidence>
<organism evidence="3 4">
    <name type="scientific">Sistotremastrum niveocremeum HHB9708</name>
    <dbReference type="NCBI Taxonomy" id="1314777"/>
    <lineage>
        <taxon>Eukaryota</taxon>
        <taxon>Fungi</taxon>
        <taxon>Dikarya</taxon>
        <taxon>Basidiomycota</taxon>
        <taxon>Agaricomycotina</taxon>
        <taxon>Agaricomycetes</taxon>
        <taxon>Sistotremastrales</taxon>
        <taxon>Sistotremastraceae</taxon>
        <taxon>Sertulicium</taxon>
        <taxon>Sertulicium niveocremeum</taxon>
    </lineage>
</organism>
<dbReference type="Gene3D" id="3.40.50.150">
    <property type="entry name" value="Vaccinia Virus protein VP39"/>
    <property type="match status" value="1"/>
</dbReference>
<accession>A0A164X910</accession>
<feature type="compositionally biased region" description="Low complexity" evidence="1">
    <location>
        <begin position="381"/>
        <end position="401"/>
    </location>
</feature>
<feature type="region of interest" description="Disordered" evidence="1">
    <location>
        <begin position="450"/>
        <end position="596"/>
    </location>
</feature>
<feature type="compositionally biased region" description="Low complexity" evidence="1">
    <location>
        <begin position="482"/>
        <end position="504"/>
    </location>
</feature>
<dbReference type="STRING" id="1314777.A0A164X910"/>
<dbReference type="CDD" id="cd02440">
    <property type="entry name" value="AdoMet_MTases"/>
    <property type="match status" value="1"/>
</dbReference>
<protein>
    <recommendedName>
        <fullName evidence="2">Methyltransferase domain-containing protein</fullName>
    </recommendedName>
</protein>
<evidence type="ECO:0000259" key="2">
    <source>
        <dbReference type="Pfam" id="PF13649"/>
    </source>
</evidence>
<dbReference type="InterPro" id="IPR029063">
    <property type="entry name" value="SAM-dependent_MTases_sf"/>
</dbReference>
<dbReference type="EMBL" id="KV419400">
    <property type="protein sequence ID" value="KZS95740.1"/>
    <property type="molecule type" value="Genomic_DNA"/>
</dbReference>
<feature type="compositionally biased region" description="Polar residues" evidence="1">
    <location>
        <begin position="514"/>
        <end position="525"/>
    </location>
</feature>
<keyword evidence="4" id="KW-1185">Reference proteome</keyword>
<dbReference type="Pfam" id="PF13649">
    <property type="entry name" value="Methyltransf_25"/>
    <property type="match status" value="1"/>
</dbReference>
<feature type="compositionally biased region" description="Basic residues" evidence="1">
    <location>
        <begin position="164"/>
        <end position="173"/>
    </location>
</feature>
<dbReference type="GO" id="GO:0008168">
    <property type="term" value="F:methyltransferase activity"/>
    <property type="evidence" value="ECO:0007669"/>
    <property type="project" value="TreeGrafter"/>
</dbReference>
<feature type="region of interest" description="Disordered" evidence="1">
    <location>
        <begin position="679"/>
        <end position="710"/>
    </location>
</feature>
<feature type="compositionally biased region" description="Basic residues" evidence="1">
    <location>
        <begin position="459"/>
        <end position="470"/>
    </location>
</feature>
<feature type="compositionally biased region" description="Low complexity" evidence="1">
    <location>
        <begin position="526"/>
        <end position="540"/>
    </location>
</feature>
<dbReference type="SUPFAM" id="SSF53335">
    <property type="entry name" value="S-adenosyl-L-methionine-dependent methyltransferases"/>
    <property type="match status" value="1"/>
</dbReference>
<evidence type="ECO:0000313" key="3">
    <source>
        <dbReference type="EMBL" id="KZS95740.1"/>
    </source>
</evidence>
<feature type="region of interest" description="Disordered" evidence="1">
    <location>
        <begin position="371"/>
        <end position="405"/>
    </location>
</feature>
<sequence>MSRLCSLDWNDDHELLSVELAVAAMSALMQMLMVPVELPTEMTSPQRPNRRRHHRRDREPQSDGIPLRTTARQSLDSSATVARRPSDSSSLMAPAAFSSQEPLLLHTAAHLVPPNARTYQQPVAVPRRRRPRTADGADSSHMSSGPSKPSGRTGSSSRSEQRKLDRKKSKSRTRTSSTNESPARPSQYVPGKPALIQKYGVPHHTFDVVKAPYPLSHDRDIIDTDIVNHTFLTSLKQSVSFMNFGDDLPERSLDLGCGSGVWVLDAARQWPACEFVGFDLVPTQPKLEHLPKDLASRIRWVQGNFLTGKLPFEDDFFDHVHVRSIATAVPENLWDKLFSEINRVLRPGGAFEMIEEDILFPIIAPIPEPDLESPPLNSTQSPKASTSSWTSPPSPTTSAKPFLDPKNHPHRLLENLYYGLFQTRFINLQPTSIIPSYVNTYFQQVVHSPALNIPLPPRPPRRDRIKRTVHRPQPDPPPLPTIPSASTIPPPSLSSSKPFPSLTGFPPPPPIPVSDTSTYGTRSVRSNSASTANSADTDNTGHPQSAFSPSNSANTSQSSSWSQSHSRSGSGSRPFESLSQATLPLKPDFITPRTKPLPPTFTTVPATAAQSSLFPIQKLIDDLQENPYAFAYHLQKTYVTILAAKEAMWDELQLQLARSSAAEVRSLKALGWEGGGFRQDDKEAKDGGSKIYRDEDLTESNGMGTNAGSNKEWALAPQRATFDRMIKEFEKDMKKRCAFAHSVQCALGEESWRVQPLDPLPIKKQAMEGDLEKAIEALEVLFADYQESKSSRILRVFTGYKEG</sequence>
<gene>
    <name evidence="3" type="ORF">SISNIDRAFT_451356</name>
</gene>
<feature type="region of interest" description="Disordered" evidence="1">
    <location>
        <begin position="39"/>
        <end position="92"/>
    </location>
</feature>
<dbReference type="PANTHER" id="PTHR43591">
    <property type="entry name" value="METHYLTRANSFERASE"/>
    <property type="match status" value="1"/>
</dbReference>
<dbReference type="OrthoDB" id="2013972at2759"/>
<feature type="region of interest" description="Disordered" evidence="1">
    <location>
        <begin position="114"/>
        <end position="190"/>
    </location>
</feature>
<feature type="compositionally biased region" description="Polar residues" evidence="1">
    <location>
        <begin position="699"/>
        <end position="709"/>
    </location>
</feature>
<feature type="compositionally biased region" description="Low complexity" evidence="1">
    <location>
        <begin position="548"/>
        <end position="574"/>
    </location>
</feature>
<dbReference type="InterPro" id="IPR041698">
    <property type="entry name" value="Methyltransf_25"/>
</dbReference>
<reference evidence="3 4" key="1">
    <citation type="journal article" date="2016" name="Mol. Biol. Evol.">
        <title>Comparative Genomics of Early-Diverging Mushroom-Forming Fungi Provides Insights into the Origins of Lignocellulose Decay Capabilities.</title>
        <authorList>
            <person name="Nagy L.G."/>
            <person name="Riley R."/>
            <person name="Tritt A."/>
            <person name="Adam C."/>
            <person name="Daum C."/>
            <person name="Floudas D."/>
            <person name="Sun H."/>
            <person name="Yadav J.S."/>
            <person name="Pangilinan J."/>
            <person name="Larsson K.H."/>
            <person name="Matsuura K."/>
            <person name="Barry K."/>
            <person name="Labutti K."/>
            <person name="Kuo R."/>
            <person name="Ohm R.A."/>
            <person name="Bhattacharya S.S."/>
            <person name="Shirouzu T."/>
            <person name="Yoshinaga Y."/>
            <person name="Martin F.M."/>
            <person name="Grigoriev I.V."/>
            <person name="Hibbett D.S."/>
        </authorList>
    </citation>
    <scope>NUCLEOTIDE SEQUENCE [LARGE SCALE GENOMIC DNA]</scope>
    <source>
        <strain evidence="3 4">HHB9708</strain>
    </source>
</reference>